<dbReference type="Gene3D" id="1.10.630.10">
    <property type="entry name" value="Cytochrome P450"/>
    <property type="match status" value="1"/>
</dbReference>
<dbReference type="PRINTS" id="PR00385">
    <property type="entry name" value="P450"/>
</dbReference>
<keyword evidence="11" id="KW-0503">Monooxygenase</keyword>
<evidence type="ECO:0000256" key="15">
    <source>
        <dbReference type="SAM" id="Phobius"/>
    </source>
</evidence>
<comment type="pathway">
    <text evidence="3">Secondary metabolite biosynthesis; terpenoid biosynthesis.</text>
</comment>
<dbReference type="Proteomes" id="UP000284706">
    <property type="component" value="Unassembled WGS sequence"/>
</dbReference>
<dbReference type="InterPro" id="IPR036396">
    <property type="entry name" value="Cyt_P450_sf"/>
</dbReference>
<proteinExistence type="inferred from homology"/>
<dbReference type="InterPro" id="IPR043837">
    <property type="entry name" value="Mtf2-like_C"/>
</dbReference>
<dbReference type="GO" id="GO:0016705">
    <property type="term" value="F:oxidoreductase activity, acting on paired donors, with incorporation or reduction of molecular oxygen"/>
    <property type="evidence" value="ECO:0007669"/>
    <property type="project" value="InterPro"/>
</dbReference>
<evidence type="ECO:0000256" key="9">
    <source>
        <dbReference type="ARBA" id="ARBA00023002"/>
    </source>
</evidence>
<dbReference type="GO" id="GO:0020037">
    <property type="term" value="F:heme binding"/>
    <property type="evidence" value="ECO:0007669"/>
    <property type="project" value="InterPro"/>
</dbReference>
<dbReference type="CDD" id="cd11069">
    <property type="entry name" value="CYP_FUM15-like"/>
    <property type="match status" value="1"/>
</dbReference>
<dbReference type="GO" id="GO:0016020">
    <property type="term" value="C:membrane"/>
    <property type="evidence" value="ECO:0007669"/>
    <property type="project" value="UniProtKB-SubCell"/>
</dbReference>
<evidence type="ECO:0000256" key="5">
    <source>
        <dbReference type="ARBA" id="ARBA00022617"/>
    </source>
</evidence>
<feature type="binding site" description="axial binding residue" evidence="13">
    <location>
        <position position="495"/>
    </location>
    <ligand>
        <name>heme</name>
        <dbReference type="ChEBI" id="CHEBI:30413"/>
    </ligand>
    <ligandPart>
        <name>Fe</name>
        <dbReference type="ChEBI" id="CHEBI:18248"/>
    </ligandPart>
</feature>
<comment type="subcellular location">
    <subcellularLocation>
        <location evidence="2">Membrane</location>
    </subcellularLocation>
</comment>
<comment type="caution">
    <text evidence="17">The sequence shown here is derived from an EMBL/GenBank/DDBJ whole genome shotgun (WGS) entry which is preliminary data.</text>
</comment>
<gene>
    <name evidence="17" type="ORF">CVT26_013977</name>
</gene>
<dbReference type="InParanoid" id="A0A409VW93"/>
<keyword evidence="7 13" id="KW-0479">Metal-binding</keyword>
<dbReference type="Pfam" id="PF19189">
    <property type="entry name" value="Mtf2"/>
    <property type="match status" value="1"/>
</dbReference>
<evidence type="ECO:0000256" key="13">
    <source>
        <dbReference type="PIRSR" id="PIRSR602401-1"/>
    </source>
</evidence>
<evidence type="ECO:0000256" key="2">
    <source>
        <dbReference type="ARBA" id="ARBA00004370"/>
    </source>
</evidence>
<keyword evidence="12 15" id="KW-0472">Membrane</keyword>
<evidence type="ECO:0000256" key="1">
    <source>
        <dbReference type="ARBA" id="ARBA00001971"/>
    </source>
</evidence>
<dbReference type="Pfam" id="PF00067">
    <property type="entry name" value="p450"/>
    <property type="match status" value="1"/>
</dbReference>
<evidence type="ECO:0000256" key="4">
    <source>
        <dbReference type="ARBA" id="ARBA00010617"/>
    </source>
</evidence>
<evidence type="ECO:0000256" key="12">
    <source>
        <dbReference type="ARBA" id="ARBA00023136"/>
    </source>
</evidence>
<evidence type="ECO:0000313" key="17">
    <source>
        <dbReference type="EMBL" id="PPQ70519.1"/>
    </source>
</evidence>
<evidence type="ECO:0000259" key="16">
    <source>
        <dbReference type="Pfam" id="PF19189"/>
    </source>
</evidence>
<feature type="region of interest" description="Disordered" evidence="14">
    <location>
        <begin position="634"/>
        <end position="654"/>
    </location>
</feature>
<dbReference type="InterPro" id="IPR002401">
    <property type="entry name" value="Cyt_P450_E_grp-I"/>
</dbReference>
<keyword evidence="5 13" id="KW-0349">Heme</keyword>
<comment type="similarity">
    <text evidence="4">Belongs to the cytochrome P450 family.</text>
</comment>
<evidence type="ECO:0000313" key="18">
    <source>
        <dbReference type="Proteomes" id="UP000284706"/>
    </source>
</evidence>
<keyword evidence="10 13" id="KW-0408">Iron</keyword>
<keyword evidence="6 15" id="KW-0812">Transmembrane</keyword>
<evidence type="ECO:0000256" key="10">
    <source>
        <dbReference type="ARBA" id="ARBA00023004"/>
    </source>
</evidence>
<dbReference type="STRING" id="231916.A0A409VW93"/>
<evidence type="ECO:0000256" key="6">
    <source>
        <dbReference type="ARBA" id="ARBA00022692"/>
    </source>
</evidence>
<dbReference type="GO" id="GO:0005739">
    <property type="term" value="C:mitochondrion"/>
    <property type="evidence" value="ECO:0007669"/>
    <property type="project" value="InterPro"/>
</dbReference>
<sequence length="943" mass="106779">MSASLVERSTSFGEQLRAWGLNPTTLVFSIVIALALYLTYQRATAISVSNIPGPEPESFLLGNLPEIFQSQVGVPDFKYQQLYGDVVRIKGPFGEDRLMISDPKALQYIFHTAGYGFLKWPERTEISRILMGRGLLWADGETHRRQRKVMLPGFGAPESKAFVPIFRRVGTELTAQWSDILASSPDQTTILNVASWLSRATMDSIGEAAFDYQFGALSNTDNEFMKAYFGLMSDTLGSPPRSAIFMQTILPVWMLQLMSKYSRARNLVHARHTARLANAVTKQLVESKAEALLQGKGNKDILSLLVKANASEQSSTRLTEEEMLAQMRTILLAGHETSATSLCWVLLELARHPDVQDKLRKEIRETEMSIHARGDSDFSASDLDNMPYLSAVIKESMRFHPAVYQNYRLAAHDDVLPLSKPINTTDGKVITKLPIPKGMKIILSIAAYNRNTEIFGEDAHIFNPERWFRDSGEKRGPTLGVHGNLLTFAGGVRTCIGWRFALYEMLALTVEIINNFELFPTPDIDRLRREACLVMLPTLEGEQLKGENLPLRFPEYENPANMLSHCHLASRSFRRFRYPVIPHACPAFLCYATRSYATRLSSNTRPSNQGSHKSGSLWSEESWDQVFLDLDKSLPPPRASGPLFSQPRRQTMTERESKVLTGMLDMIFDSKEAREDLGDGNSEMPGGIVRGQVDDLFSRLRRFSRRPRREVDSSTRMFDKKKEEMSFCTTDQQLLEWALREVFDESKRYEEAARKAMVEASGTGEKTELPHLQSPIYSQLIAHLMRTFRVHFRDPNLALFIFNHAQKLSTVSYVFGCSTAAYNELVETRWLAFNDIQGVLAAIEEMTLNGVPFDSRTRKVVDTIRRELGSREILTGSDEVVQSESWEILTKIEKLLAPKLHTRRKNFLQWKAEVVGVDDNETFDDWAFDDLEKLTVGGSGRLN</sequence>
<dbReference type="PANTHER" id="PTHR24305">
    <property type="entry name" value="CYTOCHROME P450"/>
    <property type="match status" value="1"/>
</dbReference>
<dbReference type="InterPro" id="IPR050121">
    <property type="entry name" value="Cytochrome_P450_monoxygenase"/>
</dbReference>
<dbReference type="OrthoDB" id="1470350at2759"/>
<name>A0A409VW93_9AGAR</name>
<feature type="transmembrane region" description="Helical" evidence="15">
    <location>
        <begin position="21"/>
        <end position="40"/>
    </location>
</feature>
<dbReference type="PRINTS" id="PR00463">
    <property type="entry name" value="EP450I"/>
</dbReference>
<organism evidence="17 18">
    <name type="scientific">Gymnopilus dilepis</name>
    <dbReference type="NCBI Taxonomy" id="231916"/>
    <lineage>
        <taxon>Eukaryota</taxon>
        <taxon>Fungi</taxon>
        <taxon>Dikarya</taxon>
        <taxon>Basidiomycota</taxon>
        <taxon>Agaricomycotina</taxon>
        <taxon>Agaricomycetes</taxon>
        <taxon>Agaricomycetidae</taxon>
        <taxon>Agaricales</taxon>
        <taxon>Agaricineae</taxon>
        <taxon>Hymenogastraceae</taxon>
        <taxon>Gymnopilus</taxon>
    </lineage>
</organism>
<evidence type="ECO:0000256" key="11">
    <source>
        <dbReference type="ARBA" id="ARBA00023033"/>
    </source>
</evidence>
<dbReference type="EMBL" id="NHYE01005538">
    <property type="protein sequence ID" value="PPQ70519.1"/>
    <property type="molecule type" value="Genomic_DNA"/>
</dbReference>
<accession>A0A409VW93</accession>
<dbReference type="AlphaFoldDB" id="A0A409VW93"/>
<evidence type="ECO:0000256" key="14">
    <source>
        <dbReference type="SAM" id="MobiDB-lite"/>
    </source>
</evidence>
<keyword evidence="18" id="KW-1185">Reference proteome</keyword>
<dbReference type="InterPro" id="IPR001128">
    <property type="entry name" value="Cyt_P450"/>
</dbReference>
<evidence type="ECO:0000256" key="7">
    <source>
        <dbReference type="ARBA" id="ARBA00022723"/>
    </source>
</evidence>
<evidence type="ECO:0000256" key="8">
    <source>
        <dbReference type="ARBA" id="ARBA00022989"/>
    </source>
</evidence>
<evidence type="ECO:0000256" key="3">
    <source>
        <dbReference type="ARBA" id="ARBA00004721"/>
    </source>
</evidence>
<dbReference type="GO" id="GO:0004497">
    <property type="term" value="F:monooxygenase activity"/>
    <property type="evidence" value="ECO:0007669"/>
    <property type="project" value="UniProtKB-KW"/>
</dbReference>
<dbReference type="PANTHER" id="PTHR24305:SF166">
    <property type="entry name" value="CYTOCHROME P450 12A4, MITOCHONDRIAL-RELATED"/>
    <property type="match status" value="1"/>
</dbReference>
<reference evidence="17 18" key="1">
    <citation type="journal article" date="2018" name="Evol. Lett.">
        <title>Horizontal gene cluster transfer increased hallucinogenic mushroom diversity.</title>
        <authorList>
            <person name="Reynolds H.T."/>
            <person name="Vijayakumar V."/>
            <person name="Gluck-Thaler E."/>
            <person name="Korotkin H.B."/>
            <person name="Matheny P.B."/>
            <person name="Slot J.C."/>
        </authorList>
    </citation>
    <scope>NUCLEOTIDE SEQUENCE [LARGE SCALE GENOMIC DNA]</scope>
    <source>
        <strain evidence="17 18">SRW20</strain>
    </source>
</reference>
<dbReference type="GO" id="GO:0005506">
    <property type="term" value="F:iron ion binding"/>
    <property type="evidence" value="ECO:0007669"/>
    <property type="project" value="InterPro"/>
</dbReference>
<comment type="cofactor">
    <cofactor evidence="1 13">
        <name>heme</name>
        <dbReference type="ChEBI" id="CHEBI:30413"/>
    </cofactor>
</comment>
<dbReference type="SUPFAM" id="SSF48264">
    <property type="entry name" value="Cytochrome P450"/>
    <property type="match status" value="1"/>
</dbReference>
<keyword evidence="9" id="KW-0560">Oxidoreductase</keyword>
<protein>
    <recommendedName>
        <fullName evidence="16">Mtf2-like C-terminal domain-containing protein</fullName>
    </recommendedName>
</protein>
<keyword evidence="8 15" id="KW-1133">Transmembrane helix</keyword>
<feature type="domain" description="Mtf2-like C-terminal" evidence="16">
    <location>
        <begin position="716"/>
        <end position="894"/>
    </location>
</feature>